<comment type="caution">
    <text evidence="3">The sequence shown here is derived from an EMBL/GenBank/DDBJ whole genome shotgun (WGS) entry which is preliminary data.</text>
</comment>
<keyword evidence="2" id="KW-0812">Transmembrane</keyword>
<dbReference type="AlphaFoldDB" id="A0AAD7HG12"/>
<dbReference type="EMBL" id="JARKIB010000246">
    <property type="protein sequence ID" value="KAJ7719942.1"/>
    <property type="molecule type" value="Genomic_DNA"/>
</dbReference>
<organism evidence="3 4">
    <name type="scientific">Mycena metata</name>
    <dbReference type="NCBI Taxonomy" id="1033252"/>
    <lineage>
        <taxon>Eukaryota</taxon>
        <taxon>Fungi</taxon>
        <taxon>Dikarya</taxon>
        <taxon>Basidiomycota</taxon>
        <taxon>Agaricomycotina</taxon>
        <taxon>Agaricomycetes</taxon>
        <taxon>Agaricomycetidae</taxon>
        <taxon>Agaricales</taxon>
        <taxon>Marasmiineae</taxon>
        <taxon>Mycenaceae</taxon>
        <taxon>Mycena</taxon>
    </lineage>
</organism>
<feature type="transmembrane region" description="Helical" evidence="2">
    <location>
        <begin position="107"/>
        <end position="124"/>
    </location>
</feature>
<keyword evidence="2" id="KW-0472">Membrane</keyword>
<name>A0AAD7HG12_9AGAR</name>
<proteinExistence type="predicted"/>
<feature type="transmembrane region" description="Helical" evidence="2">
    <location>
        <begin position="253"/>
        <end position="272"/>
    </location>
</feature>
<evidence type="ECO:0000256" key="2">
    <source>
        <dbReference type="SAM" id="Phobius"/>
    </source>
</evidence>
<dbReference type="Proteomes" id="UP001215598">
    <property type="component" value="Unassembled WGS sequence"/>
</dbReference>
<keyword evidence="4" id="KW-1185">Reference proteome</keyword>
<accession>A0AAD7HG12</accession>
<feature type="transmembrane region" description="Helical" evidence="2">
    <location>
        <begin position="173"/>
        <end position="192"/>
    </location>
</feature>
<sequence>MEDIPITEAQILGLFLESVFWGMYLITFVYCLRTLLFGLNFEIKRPSEINWPMVVITLLMCVLATLDTAVGLLHLIQAFVLYTGPGGPTEEFSNISDWINVVKGFDIILQTIMGDGMLIFRCWVVYGKSWLVIAASMLLYVGSTVTGIMILRIEGTLHLHVLITGASAIKPLITSFWILTIVQNILTTTLLFSRIWKVDQQNSQFSYSGSTGGKKKRTRLRQLNQVILESGLLYTTMAFLSFITFITNSNSTYGVSDVHVIMVGINFNLIIIRADRRATEEQTMLKHSRTLHLQALPGPGSDNSTDPKSGTMMSGVSEGMDFAAFSKMTSTGTV</sequence>
<feature type="transmembrane region" description="Helical" evidence="2">
    <location>
        <begin position="226"/>
        <end position="247"/>
    </location>
</feature>
<feature type="transmembrane region" description="Helical" evidence="2">
    <location>
        <begin position="20"/>
        <end position="41"/>
    </location>
</feature>
<evidence type="ECO:0000313" key="4">
    <source>
        <dbReference type="Proteomes" id="UP001215598"/>
    </source>
</evidence>
<reference evidence="3" key="1">
    <citation type="submission" date="2023-03" db="EMBL/GenBank/DDBJ databases">
        <title>Massive genome expansion in bonnet fungi (Mycena s.s.) driven by repeated elements and novel gene families across ecological guilds.</title>
        <authorList>
            <consortium name="Lawrence Berkeley National Laboratory"/>
            <person name="Harder C.B."/>
            <person name="Miyauchi S."/>
            <person name="Viragh M."/>
            <person name="Kuo A."/>
            <person name="Thoen E."/>
            <person name="Andreopoulos B."/>
            <person name="Lu D."/>
            <person name="Skrede I."/>
            <person name="Drula E."/>
            <person name="Henrissat B."/>
            <person name="Morin E."/>
            <person name="Kohler A."/>
            <person name="Barry K."/>
            <person name="LaButti K."/>
            <person name="Morin E."/>
            <person name="Salamov A."/>
            <person name="Lipzen A."/>
            <person name="Mereny Z."/>
            <person name="Hegedus B."/>
            <person name="Baldrian P."/>
            <person name="Stursova M."/>
            <person name="Weitz H."/>
            <person name="Taylor A."/>
            <person name="Grigoriev I.V."/>
            <person name="Nagy L.G."/>
            <person name="Martin F."/>
            <person name="Kauserud H."/>
        </authorList>
    </citation>
    <scope>NUCLEOTIDE SEQUENCE</scope>
    <source>
        <strain evidence="3">CBHHK182m</strain>
    </source>
</reference>
<protein>
    <submittedName>
        <fullName evidence="3">Uncharacterized protein</fullName>
    </submittedName>
</protein>
<feature type="transmembrane region" description="Helical" evidence="2">
    <location>
        <begin position="131"/>
        <end position="153"/>
    </location>
</feature>
<keyword evidence="2" id="KW-1133">Transmembrane helix</keyword>
<feature type="region of interest" description="Disordered" evidence="1">
    <location>
        <begin position="290"/>
        <end position="313"/>
    </location>
</feature>
<evidence type="ECO:0000256" key="1">
    <source>
        <dbReference type="SAM" id="MobiDB-lite"/>
    </source>
</evidence>
<gene>
    <name evidence="3" type="ORF">B0H16DRAFT_1386994</name>
</gene>
<feature type="transmembrane region" description="Helical" evidence="2">
    <location>
        <begin position="53"/>
        <end position="76"/>
    </location>
</feature>
<evidence type="ECO:0000313" key="3">
    <source>
        <dbReference type="EMBL" id="KAJ7719942.1"/>
    </source>
</evidence>
<feature type="compositionally biased region" description="Polar residues" evidence="1">
    <location>
        <begin position="301"/>
        <end position="313"/>
    </location>
</feature>